<feature type="transmembrane region" description="Helical" evidence="4">
    <location>
        <begin position="341"/>
        <end position="371"/>
    </location>
</feature>
<evidence type="ECO:0000256" key="3">
    <source>
        <dbReference type="ARBA" id="ARBA00022679"/>
    </source>
</evidence>
<dbReference type="PANTHER" id="PTHR43630:SF1">
    <property type="entry name" value="POLY-BETA-1,6-N-ACETYL-D-GLUCOSAMINE SYNTHASE"/>
    <property type="match status" value="1"/>
</dbReference>
<dbReference type="RefSeq" id="WP_157343272.1">
    <property type="nucleotide sequence ID" value="NZ_WSEK01000004.1"/>
</dbReference>
<comment type="caution">
    <text evidence="5">The sequence shown here is derived from an EMBL/GenBank/DDBJ whole genome shotgun (WGS) entry which is preliminary data.</text>
</comment>
<dbReference type="CDD" id="cd06423">
    <property type="entry name" value="CESA_like"/>
    <property type="match status" value="1"/>
</dbReference>
<dbReference type="AlphaFoldDB" id="A0A6L6XXR0"/>
<keyword evidence="3 5" id="KW-0808">Transferase</keyword>
<gene>
    <name evidence="5" type="ORF">GON03_13895</name>
</gene>
<evidence type="ECO:0000256" key="4">
    <source>
        <dbReference type="SAM" id="Phobius"/>
    </source>
</evidence>
<evidence type="ECO:0000313" key="6">
    <source>
        <dbReference type="Proteomes" id="UP000473525"/>
    </source>
</evidence>
<feature type="transmembrane region" description="Helical" evidence="4">
    <location>
        <begin position="12"/>
        <end position="32"/>
    </location>
</feature>
<dbReference type="Pfam" id="PF13641">
    <property type="entry name" value="Glyco_tranf_2_3"/>
    <property type="match status" value="1"/>
</dbReference>
<evidence type="ECO:0000256" key="2">
    <source>
        <dbReference type="ARBA" id="ARBA00022676"/>
    </source>
</evidence>
<accession>A0A6L6XXR0</accession>
<protein>
    <submittedName>
        <fullName evidence="5">Glycosyltransferase</fullName>
    </submittedName>
</protein>
<keyword evidence="4" id="KW-0812">Transmembrane</keyword>
<organism evidence="5 6">
    <name type="scientific">Nocardioides agri</name>
    <dbReference type="NCBI Taxonomy" id="2682843"/>
    <lineage>
        <taxon>Bacteria</taxon>
        <taxon>Bacillati</taxon>
        <taxon>Actinomycetota</taxon>
        <taxon>Actinomycetes</taxon>
        <taxon>Propionibacteriales</taxon>
        <taxon>Nocardioidaceae</taxon>
        <taxon>Nocardioides</taxon>
    </lineage>
</organism>
<keyword evidence="4" id="KW-0472">Membrane</keyword>
<name>A0A6L6XXR0_9ACTN</name>
<evidence type="ECO:0000256" key="1">
    <source>
        <dbReference type="ARBA" id="ARBA00006739"/>
    </source>
</evidence>
<dbReference type="Proteomes" id="UP000473525">
    <property type="component" value="Unassembled WGS sequence"/>
</dbReference>
<dbReference type="PANTHER" id="PTHR43630">
    <property type="entry name" value="POLY-BETA-1,6-N-ACETYL-D-GLUCOSAMINE SYNTHASE"/>
    <property type="match status" value="1"/>
</dbReference>
<dbReference type="InterPro" id="IPR029044">
    <property type="entry name" value="Nucleotide-diphossugar_trans"/>
</dbReference>
<proteinExistence type="inferred from homology"/>
<evidence type="ECO:0000313" key="5">
    <source>
        <dbReference type="EMBL" id="MVQ50275.1"/>
    </source>
</evidence>
<feature type="transmembrane region" description="Helical" evidence="4">
    <location>
        <begin position="383"/>
        <end position="405"/>
    </location>
</feature>
<reference evidence="5 6" key="1">
    <citation type="submission" date="2019-12" db="EMBL/GenBank/DDBJ databases">
        <authorList>
            <person name="Huq M.A."/>
        </authorList>
    </citation>
    <scope>NUCLEOTIDE SEQUENCE [LARGE SCALE GENOMIC DNA]</scope>
    <source>
        <strain evidence="5 6">MAH-18</strain>
    </source>
</reference>
<dbReference type="SUPFAM" id="SSF53448">
    <property type="entry name" value="Nucleotide-diphospho-sugar transferases"/>
    <property type="match status" value="1"/>
</dbReference>
<keyword evidence="4" id="KW-1133">Transmembrane helix</keyword>
<dbReference type="EMBL" id="WSEK01000004">
    <property type="protein sequence ID" value="MVQ50275.1"/>
    <property type="molecule type" value="Genomic_DNA"/>
</dbReference>
<keyword evidence="6" id="KW-1185">Reference proteome</keyword>
<keyword evidence="2" id="KW-0328">Glycosyltransferase</keyword>
<comment type="similarity">
    <text evidence="1">Belongs to the glycosyltransferase 2 family.</text>
</comment>
<sequence>METILVGFSAMSFVYFVLLNGFYLALTALAWVDLRRKVWRRRYLGLDDVFASPLTPGISVIVPAYNEEVVIVESVRSLLALRYPRHEVVVVNDGSADATVQTLIEAFDMVPVRQAMREGIPTAEIRATYASRPHPGLLVLDKANAGRSDALNAGFNAARHPYVCMIDADSLLEPDALLRIAKPLLDQPGSVVAAGGTIRAANGCLIDHGQVLDVRLPRSRLATIQSLEYIRAFLIARVGWGRVHALGLISGAFGIFDRSLLQTVGGLWTDTVGEDLELTLRLHRYLRDRGEPYEVVFVDDAVCWTEVPEDLTTLGRQRRRWQRGLWEALLRHRAMIGNPRYGVIGLLTMIYFAVFEFLSPIFALLGLLVTLGLWLTGGVGSGYLASFVAVSLLLGIVLSTAALVLEEVSFGTYKRRRDVLRLLAYTLLENVGYRQLHHVWRLLGFVDIARGKTEWGAQKRQGLARPVGGAD</sequence>
<dbReference type="Gene3D" id="3.90.550.10">
    <property type="entry name" value="Spore Coat Polysaccharide Biosynthesis Protein SpsA, Chain A"/>
    <property type="match status" value="1"/>
</dbReference>
<dbReference type="GO" id="GO:0016757">
    <property type="term" value="F:glycosyltransferase activity"/>
    <property type="evidence" value="ECO:0007669"/>
    <property type="project" value="UniProtKB-KW"/>
</dbReference>